<evidence type="ECO:0000313" key="4">
    <source>
        <dbReference type="Proteomes" id="UP000663836"/>
    </source>
</evidence>
<dbReference type="InterPro" id="IPR018289">
    <property type="entry name" value="MULE_transposase_dom"/>
</dbReference>
<dbReference type="Proteomes" id="UP000663836">
    <property type="component" value="Unassembled WGS sequence"/>
</dbReference>
<feature type="compositionally biased region" description="Basic and acidic residues" evidence="1">
    <location>
        <begin position="1"/>
        <end position="11"/>
    </location>
</feature>
<feature type="region of interest" description="Disordered" evidence="1">
    <location>
        <begin position="1"/>
        <end position="29"/>
    </location>
</feature>
<protein>
    <recommendedName>
        <fullName evidence="2">MULE transposase domain-containing protein</fullName>
    </recommendedName>
</protein>
<evidence type="ECO:0000259" key="2">
    <source>
        <dbReference type="Pfam" id="PF10551"/>
    </source>
</evidence>
<reference evidence="3" key="1">
    <citation type="submission" date="2021-02" db="EMBL/GenBank/DDBJ databases">
        <authorList>
            <person name="Nowell W R."/>
        </authorList>
    </citation>
    <scope>NUCLEOTIDE SEQUENCE</scope>
</reference>
<accession>A0A819IRR7</accession>
<name>A0A819IRR7_9BILA</name>
<evidence type="ECO:0000313" key="3">
    <source>
        <dbReference type="EMBL" id="CAF3921655.1"/>
    </source>
</evidence>
<dbReference type="AlphaFoldDB" id="A0A819IRR7"/>
<feature type="domain" description="MULE transposase" evidence="2">
    <location>
        <begin position="236"/>
        <end position="325"/>
    </location>
</feature>
<organism evidence="3 4">
    <name type="scientific">Rotaria sordida</name>
    <dbReference type="NCBI Taxonomy" id="392033"/>
    <lineage>
        <taxon>Eukaryota</taxon>
        <taxon>Metazoa</taxon>
        <taxon>Spiralia</taxon>
        <taxon>Gnathifera</taxon>
        <taxon>Rotifera</taxon>
        <taxon>Eurotatoria</taxon>
        <taxon>Bdelloidea</taxon>
        <taxon>Philodinida</taxon>
        <taxon>Philodinidae</taxon>
        <taxon>Rotaria</taxon>
    </lineage>
</organism>
<evidence type="ECO:0000256" key="1">
    <source>
        <dbReference type="SAM" id="MobiDB-lite"/>
    </source>
</evidence>
<dbReference type="Pfam" id="PF10551">
    <property type="entry name" value="MULE"/>
    <property type="match status" value="1"/>
</dbReference>
<proteinExistence type="predicted"/>
<comment type="caution">
    <text evidence="3">The sequence shown here is derived from an EMBL/GenBank/DDBJ whole genome shotgun (WGS) entry which is preliminary data.</text>
</comment>
<dbReference type="EMBL" id="CAJOBD010002990">
    <property type="protein sequence ID" value="CAF3921655.1"/>
    <property type="molecule type" value="Genomic_DNA"/>
</dbReference>
<sequence length="410" mass="46891">MKHLHTNDDGIKPMIISNDRHKISNKTSQQIQRSRDRPYQGLMNNFNWYNDKNFIIQNGTDQCSPNTLSLIFYNTCHEDTQHQTTSTTLQAIDFSYGLTHNTIRLSTSYMTIDREVNQTIILIPSVIKSQLSSSIDEHQYSDQVTLYKTEAGHDHHNEKVRGIDANVKNLGELEQWCEGNVEVPIDENKAFVVAYKILYDNEEYEDDEDIEEDGNKFRTFISSVRLLNIASMSSHLHADATYKLVWQGFPVLIVGTTDFNKAFHPFGLAVCSNEKTKDFEFIFNTIQVGMQKINKDLLKPTALISDAADAIKNGFTNIFGSSYNQTGQKPVIQLLKLLNHSLQLCTSTTIFETDQLIPMTDALLLILDDKSLSVQDNELLIKHSIDLLLTLIKKEQHNFELCLSKRKYFP</sequence>
<gene>
    <name evidence="3" type="ORF">JBS370_LOCUS21956</name>
</gene>